<gene>
    <name evidence="3" type="ORF">V1Y59_11885</name>
</gene>
<name>A0ABU7MTW9_9ACTN</name>
<evidence type="ECO:0000256" key="1">
    <source>
        <dbReference type="SAM" id="MobiDB-lite"/>
    </source>
</evidence>
<feature type="region of interest" description="Disordered" evidence="1">
    <location>
        <begin position="1"/>
        <end position="84"/>
    </location>
</feature>
<keyword evidence="2" id="KW-1133">Transmembrane helix</keyword>
<sequence>MHAAVTRSGPLARPARPPAAPTQLPTWVHHPTGTELRSGHPVQPAAHVGRTDTEPTYYFEPQTTPLHIERPAPRATTTSRGERRIDPPVVIAAIVMLALAVGVLVGLATL</sequence>
<keyword evidence="4" id="KW-1185">Reference proteome</keyword>
<organism evidence="3 4">
    <name type="scientific">Gordonia prachuapensis</name>
    <dbReference type="NCBI Taxonomy" id="3115651"/>
    <lineage>
        <taxon>Bacteria</taxon>
        <taxon>Bacillati</taxon>
        <taxon>Actinomycetota</taxon>
        <taxon>Actinomycetes</taxon>
        <taxon>Mycobacteriales</taxon>
        <taxon>Gordoniaceae</taxon>
        <taxon>Gordonia</taxon>
    </lineage>
</organism>
<protein>
    <submittedName>
        <fullName evidence="3">Uncharacterized protein</fullName>
    </submittedName>
</protein>
<feature type="transmembrane region" description="Helical" evidence="2">
    <location>
        <begin position="89"/>
        <end position="108"/>
    </location>
</feature>
<evidence type="ECO:0000313" key="3">
    <source>
        <dbReference type="EMBL" id="MEE4023781.1"/>
    </source>
</evidence>
<reference evidence="3 4" key="1">
    <citation type="submission" date="2024-01" db="EMBL/GenBank/DDBJ databases">
        <title>Draft genome sequence of Gordonia sp. PKS22-38.</title>
        <authorList>
            <person name="Suphannarot A."/>
            <person name="Mingma R."/>
        </authorList>
    </citation>
    <scope>NUCLEOTIDE SEQUENCE [LARGE SCALE GENOMIC DNA]</scope>
    <source>
        <strain evidence="3 4">PKS22-38</strain>
    </source>
</reference>
<evidence type="ECO:0000313" key="4">
    <source>
        <dbReference type="Proteomes" id="UP001335729"/>
    </source>
</evidence>
<proteinExistence type="predicted"/>
<dbReference type="RefSeq" id="WP_330505162.1">
    <property type="nucleotide sequence ID" value="NZ_JAZDUE010000008.1"/>
</dbReference>
<keyword evidence="2" id="KW-0812">Transmembrane</keyword>
<comment type="caution">
    <text evidence="3">The sequence shown here is derived from an EMBL/GenBank/DDBJ whole genome shotgun (WGS) entry which is preliminary data.</text>
</comment>
<accession>A0ABU7MTW9</accession>
<keyword evidence="2" id="KW-0472">Membrane</keyword>
<dbReference type="EMBL" id="JAZDUE010000008">
    <property type="protein sequence ID" value="MEE4023781.1"/>
    <property type="molecule type" value="Genomic_DNA"/>
</dbReference>
<evidence type="ECO:0000256" key="2">
    <source>
        <dbReference type="SAM" id="Phobius"/>
    </source>
</evidence>
<dbReference type="Proteomes" id="UP001335729">
    <property type="component" value="Unassembled WGS sequence"/>
</dbReference>